<dbReference type="InterPro" id="IPR025543">
    <property type="entry name" value="Dodecin-like"/>
</dbReference>
<evidence type="ECO:0000313" key="1">
    <source>
        <dbReference type="EMBL" id="KUM24642.1"/>
    </source>
</evidence>
<dbReference type="InterPro" id="IPR036694">
    <property type="entry name" value="Dodecin-like_sf"/>
</dbReference>
<accession>A0A101KPL1</accession>
<dbReference type="Proteomes" id="UP000053176">
    <property type="component" value="Unassembled WGS sequence"/>
</dbReference>
<evidence type="ECO:0000313" key="2">
    <source>
        <dbReference type="Proteomes" id="UP000053176"/>
    </source>
</evidence>
<comment type="caution">
    <text evidence="1">The sequence shown here is derived from an EMBL/GenBank/DDBJ whole genome shotgun (WGS) entry which is preliminary data.</text>
</comment>
<dbReference type="Gene3D" id="3.30.1660.10">
    <property type="entry name" value="Flavin-binding protein dodecin"/>
    <property type="match status" value="1"/>
</dbReference>
<dbReference type="Pfam" id="PF07311">
    <property type="entry name" value="Dodecin"/>
    <property type="match status" value="1"/>
</dbReference>
<reference evidence="1 2" key="1">
    <citation type="submission" date="2015-12" db="EMBL/GenBank/DDBJ databases">
        <title>Draft genome sequence of Mesorhizobium sp. UFLA 01-765, a multitolerant efficient symbiont and plant-growth promoting strain isolated from Zn-mining soil using Leucaena leucocephala as a trap plant.</title>
        <authorList>
            <person name="Rangel W.M."/>
            <person name="Thijs S."/>
            <person name="Longatti S.M."/>
            <person name="Moreira F.M."/>
            <person name="Weyens N."/>
            <person name="Vangronsveld J."/>
            <person name="Van Hamme J.D."/>
            <person name="Bottos E.M."/>
            <person name="Rineau F."/>
        </authorList>
    </citation>
    <scope>NUCLEOTIDE SEQUENCE [LARGE SCALE GENOMIC DNA]</scope>
    <source>
        <strain evidence="1 2">UFLA 01-765</strain>
    </source>
</reference>
<dbReference type="OrthoDB" id="9805449at2"/>
<sequence>MSVARVTEITSSSKKSFQDAIEKGIARAAKTLKNVEGAWIQDQKIVVVDGKISAYRVNMKVTFILTDG</sequence>
<dbReference type="SUPFAM" id="SSF89807">
    <property type="entry name" value="Dodecin-like"/>
    <property type="match status" value="1"/>
</dbReference>
<dbReference type="AlphaFoldDB" id="A0A101KPL1"/>
<dbReference type="PANTHER" id="PTHR39324:SF1">
    <property type="entry name" value="CALCIUM DODECIN"/>
    <property type="match status" value="1"/>
</dbReference>
<protein>
    <recommendedName>
        <fullName evidence="3">Dodecin domain-containing protein</fullName>
    </recommendedName>
</protein>
<proteinExistence type="predicted"/>
<name>A0A101KPL1_RHILI</name>
<organism evidence="1 2">
    <name type="scientific">Rhizobium loti</name>
    <name type="common">Mesorhizobium loti</name>
    <dbReference type="NCBI Taxonomy" id="381"/>
    <lineage>
        <taxon>Bacteria</taxon>
        <taxon>Pseudomonadati</taxon>
        <taxon>Pseudomonadota</taxon>
        <taxon>Alphaproteobacteria</taxon>
        <taxon>Hyphomicrobiales</taxon>
        <taxon>Phyllobacteriaceae</taxon>
        <taxon>Mesorhizobium</taxon>
    </lineage>
</organism>
<gene>
    <name evidence="1" type="ORF">AU467_05855</name>
</gene>
<dbReference type="InterPro" id="IPR009923">
    <property type="entry name" value="Dodecin"/>
</dbReference>
<dbReference type="EMBL" id="LPWA01000131">
    <property type="protein sequence ID" value="KUM24642.1"/>
    <property type="molecule type" value="Genomic_DNA"/>
</dbReference>
<evidence type="ECO:0008006" key="3">
    <source>
        <dbReference type="Google" id="ProtNLM"/>
    </source>
</evidence>
<dbReference type="PANTHER" id="PTHR39324">
    <property type="entry name" value="CALCIUM DODECIN"/>
    <property type="match status" value="1"/>
</dbReference>